<dbReference type="Gene3D" id="3.40.47.10">
    <property type="match status" value="1"/>
</dbReference>
<dbReference type="InterPro" id="IPR040097">
    <property type="entry name" value="FAAL/FAAC"/>
</dbReference>
<dbReference type="SUPFAM" id="SSF56801">
    <property type="entry name" value="Acetyl-CoA synthetase-like"/>
    <property type="match status" value="1"/>
</dbReference>
<dbReference type="InterPro" id="IPR020845">
    <property type="entry name" value="AMP-binding_CS"/>
</dbReference>
<dbReference type="GO" id="GO:0005886">
    <property type="term" value="C:plasma membrane"/>
    <property type="evidence" value="ECO:0007669"/>
    <property type="project" value="TreeGrafter"/>
</dbReference>
<dbReference type="InterPro" id="IPR014031">
    <property type="entry name" value="Ketoacyl_synth_C"/>
</dbReference>
<name>A0A6B3BQ18_9ACTN</name>
<keyword evidence="7" id="KW-0012">Acyltransferase</keyword>
<dbReference type="GO" id="GO:0017000">
    <property type="term" value="P:antibiotic biosynthetic process"/>
    <property type="evidence" value="ECO:0007669"/>
    <property type="project" value="UniProtKB-ARBA"/>
</dbReference>
<dbReference type="SUPFAM" id="SSF53901">
    <property type="entry name" value="Thiolase-like"/>
    <property type="match status" value="1"/>
</dbReference>
<dbReference type="PROSITE" id="PS52004">
    <property type="entry name" value="KS3_2"/>
    <property type="match status" value="1"/>
</dbReference>
<evidence type="ECO:0000256" key="5">
    <source>
        <dbReference type="ARBA" id="ARBA00022832"/>
    </source>
</evidence>
<evidence type="ECO:0000256" key="2">
    <source>
        <dbReference type="ARBA" id="ARBA00022450"/>
    </source>
</evidence>
<protein>
    <submittedName>
        <fullName evidence="10">AMP-binding protein</fullName>
    </submittedName>
</protein>
<dbReference type="Pfam" id="PF00550">
    <property type="entry name" value="PP-binding"/>
    <property type="match status" value="1"/>
</dbReference>
<dbReference type="InterPro" id="IPR006162">
    <property type="entry name" value="Ppantetheine_attach_site"/>
</dbReference>
<keyword evidence="4" id="KW-0808">Transferase</keyword>
<keyword evidence="6" id="KW-0443">Lipid metabolism</keyword>
<dbReference type="Pfam" id="PF00501">
    <property type="entry name" value="AMP-binding"/>
    <property type="match status" value="1"/>
</dbReference>
<evidence type="ECO:0000256" key="3">
    <source>
        <dbReference type="ARBA" id="ARBA00022553"/>
    </source>
</evidence>
<dbReference type="InterPro" id="IPR016039">
    <property type="entry name" value="Thiolase-like"/>
</dbReference>
<dbReference type="InterPro" id="IPR009081">
    <property type="entry name" value="PP-bd_ACP"/>
</dbReference>
<dbReference type="PROSITE" id="PS00012">
    <property type="entry name" value="PHOSPHOPANTETHEINE"/>
    <property type="match status" value="1"/>
</dbReference>
<dbReference type="CDD" id="cd00833">
    <property type="entry name" value="PKS"/>
    <property type="match status" value="1"/>
</dbReference>
<dbReference type="InterPro" id="IPR014030">
    <property type="entry name" value="Ketoacyl_synth_N"/>
</dbReference>
<keyword evidence="3" id="KW-0597">Phosphoprotein</keyword>
<dbReference type="PROSITE" id="PS00606">
    <property type="entry name" value="KS3_1"/>
    <property type="match status" value="1"/>
</dbReference>
<dbReference type="InterPro" id="IPR032821">
    <property type="entry name" value="PKS_assoc"/>
</dbReference>
<dbReference type="GO" id="GO:0031177">
    <property type="term" value="F:phosphopantetheine binding"/>
    <property type="evidence" value="ECO:0007669"/>
    <property type="project" value="InterPro"/>
</dbReference>
<dbReference type="EMBL" id="JAAGLU010000008">
    <property type="protein sequence ID" value="NEC86398.1"/>
    <property type="molecule type" value="Genomic_DNA"/>
</dbReference>
<dbReference type="InterPro" id="IPR020806">
    <property type="entry name" value="PKS_PP-bd"/>
</dbReference>
<dbReference type="GO" id="GO:0071770">
    <property type="term" value="P:DIM/DIP cell wall layer assembly"/>
    <property type="evidence" value="ECO:0007669"/>
    <property type="project" value="TreeGrafter"/>
</dbReference>
<dbReference type="FunFam" id="3.40.50.12780:FF:000013">
    <property type="entry name" value="Long-chain-fatty-acid--AMP ligase FadD32"/>
    <property type="match status" value="1"/>
</dbReference>
<dbReference type="PROSITE" id="PS50075">
    <property type="entry name" value="CARRIER"/>
    <property type="match status" value="1"/>
</dbReference>
<evidence type="ECO:0000256" key="6">
    <source>
        <dbReference type="ARBA" id="ARBA00023098"/>
    </source>
</evidence>
<dbReference type="InterPro" id="IPR045851">
    <property type="entry name" value="AMP-bd_C_sf"/>
</dbReference>
<dbReference type="InterPro" id="IPR050091">
    <property type="entry name" value="PKS_NRPS_Biosynth_Enz"/>
</dbReference>
<dbReference type="GO" id="GO:0004315">
    <property type="term" value="F:3-oxoacyl-[acyl-carrier-protein] synthase activity"/>
    <property type="evidence" value="ECO:0007669"/>
    <property type="project" value="InterPro"/>
</dbReference>
<dbReference type="PROSITE" id="PS00455">
    <property type="entry name" value="AMP_BINDING"/>
    <property type="match status" value="1"/>
</dbReference>
<dbReference type="PANTHER" id="PTHR43775:SF37">
    <property type="entry name" value="SI:DKEY-61P9.11"/>
    <property type="match status" value="1"/>
</dbReference>
<dbReference type="InterPro" id="IPR000873">
    <property type="entry name" value="AMP-dep_synth/lig_dom"/>
</dbReference>
<evidence type="ECO:0000256" key="7">
    <source>
        <dbReference type="ARBA" id="ARBA00023315"/>
    </source>
</evidence>
<feature type="domain" description="Carrier" evidence="8">
    <location>
        <begin position="586"/>
        <end position="663"/>
    </location>
</feature>
<dbReference type="InterPro" id="IPR036736">
    <property type="entry name" value="ACP-like_sf"/>
</dbReference>
<proteinExistence type="inferred from homology"/>
<dbReference type="GO" id="GO:0004312">
    <property type="term" value="F:fatty acid synthase activity"/>
    <property type="evidence" value="ECO:0007669"/>
    <property type="project" value="TreeGrafter"/>
</dbReference>
<dbReference type="InterPro" id="IPR042099">
    <property type="entry name" value="ANL_N_sf"/>
</dbReference>
<dbReference type="Gene3D" id="3.30.300.30">
    <property type="match status" value="1"/>
</dbReference>
<dbReference type="RefSeq" id="WP_164313859.1">
    <property type="nucleotide sequence ID" value="NZ_JAAGLU010000008.1"/>
</dbReference>
<dbReference type="Gene3D" id="1.10.1200.10">
    <property type="entry name" value="ACP-like"/>
    <property type="match status" value="1"/>
</dbReference>
<evidence type="ECO:0000256" key="4">
    <source>
        <dbReference type="ARBA" id="ARBA00022679"/>
    </source>
</evidence>
<evidence type="ECO:0000313" key="10">
    <source>
        <dbReference type="EMBL" id="NEC86398.1"/>
    </source>
</evidence>
<keyword evidence="5" id="KW-0276">Fatty acid metabolism</keyword>
<dbReference type="PANTHER" id="PTHR43775">
    <property type="entry name" value="FATTY ACID SYNTHASE"/>
    <property type="match status" value="1"/>
</dbReference>
<dbReference type="Gene3D" id="3.40.50.12780">
    <property type="entry name" value="N-terminal domain of ligase-like"/>
    <property type="match status" value="1"/>
</dbReference>
<dbReference type="GO" id="GO:0006633">
    <property type="term" value="P:fatty acid biosynthetic process"/>
    <property type="evidence" value="ECO:0007669"/>
    <property type="project" value="InterPro"/>
</dbReference>
<dbReference type="Pfam" id="PF02801">
    <property type="entry name" value="Ketoacyl-synt_C"/>
    <property type="match status" value="1"/>
</dbReference>
<dbReference type="CDD" id="cd05931">
    <property type="entry name" value="FAAL"/>
    <property type="match status" value="1"/>
</dbReference>
<keyword evidence="2" id="KW-0596">Phosphopantetheine</keyword>
<dbReference type="InterPro" id="IPR020841">
    <property type="entry name" value="PKS_Beta-ketoAc_synthase_dom"/>
</dbReference>
<dbReference type="SMART" id="SM00825">
    <property type="entry name" value="PKS_KS"/>
    <property type="match status" value="1"/>
</dbReference>
<reference evidence="10" key="1">
    <citation type="submission" date="2020-01" db="EMBL/GenBank/DDBJ databases">
        <title>Insect and environment-associated Actinomycetes.</title>
        <authorList>
            <person name="Currrie C."/>
            <person name="Chevrette M."/>
            <person name="Carlson C."/>
            <person name="Stubbendieck R."/>
            <person name="Wendt-Pienkowski E."/>
        </authorList>
    </citation>
    <scope>NUCLEOTIDE SEQUENCE</scope>
    <source>
        <strain evidence="10">SID12501</strain>
    </source>
</reference>
<dbReference type="SUPFAM" id="SSF47336">
    <property type="entry name" value="ACP-like"/>
    <property type="match status" value="1"/>
</dbReference>
<evidence type="ECO:0000259" key="9">
    <source>
        <dbReference type="PROSITE" id="PS52004"/>
    </source>
</evidence>
<dbReference type="GO" id="GO:0005737">
    <property type="term" value="C:cytoplasm"/>
    <property type="evidence" value="ECO:0007669"/>
    <property type="project" value="TreeGrafter"/>
</dbReference>
<comment type="caution">
    <text evidence="10">The sequence shown here is derived from an EMBL/GenBank/DDBJ whole genome shotgun (WGS) entry which is preliminary data.</text>
</comment>
<gene>
    <name evidence="10" type="ORF">G3I71_11330</name>
</gene>
<evidence type="ECO:0000256" key="1">
    <source>
        <dbReference type="ARBA" id="ARBA00006432"/>
    </source>
</evidence>
<accession>A0A6B3BQ18</accession>
<dbReference type="Pfam" id="PF00109">
    <property type="entry name" value="ketoacyl-synt"/>
    <property type="match status" value="1"/>
</dbReference>
<dbReference type="SMART" id="SM00823">
    <property type="entry name" value="PKS_PP"/>
    <property type="match status" value="1"/>
</dbReference>
<organism evidence="10">
    <name type="scientific">Streptomyces sp. SID12501</name>
    <dbReference type="NCBI Taxonomy" id="2706042"/>
    <lineage>
        <taxon>Bacteria</taxon>
        <taxon>Bacillati</taxon>
        <taxon>Actinomycetota</taxon>
        <taxon>Actinomycetes</taxon>
        <taxon>Kitasatosporales</taxon>
        <taxon>Streptomycetaceae</taxon>
        <taxon>Streptomyces</taxon>
    </lineage>
</organism>
<evidence type="ECO:0000259" key="8">
    <source>
        <dbReference type="PROSITE" id="PS50075"/>
    </source>
</evidence>
<feature type="domain" description="Ketosynthase family 3 (KS3)" evidence="9">
    <location>
        <begin position="681"/>
        <end position="1102"/>
    </location>
</feature>
<dbReference type="Gene3D" id="3.30.70.3290">
    <property type="match status" value="1"/>
</dbReference>
<dbReference type="InterPro" id="IPR018201">
    <property type="entry name" value="Ketoacyl_synth_AS"/>
</dbReference>
<sequence length="1316" mass="137634">MVGARARSAPTAVGFHLHLPGADGGESIQQLTYGRLDARARCVAAALVTDGGRPPGRRVGHRAAVLLYPPPSAEYIAAFIGCLYAGVLPVPAYPPLSADQWTGLSAIARDCRAELVCTTRDLVDGVTEGLAAAGAGHLRVVATDAHTEPMAPQDVARPDAGDPAFLQYTSGSTGHPKGVIVRHENLLANLEVIESAFGHTGDSTGVIWLPPYHDMGLIGGILTPLHQGFPVHLSSPLAFLQDPLSWLRLVTAVGATTSGGPDFAYALCARRARPEDVAELDLSRWSVAFNGAEMLRPQTLDAFTDVFAPAGFRRSAFLACYGMAECTLMAAGTALRREPLVVTERKAVASGEPCGLELRIVSPGDRTVVPDGEEGEIWLRGPSVAAGYWGRPQESEAAFGARLANGDGPYLRTGDLGCLRDGQVVVIGRIKDLIIVRGRNVAPAQMEEAAWHAVPELRPGCAAAFALDGVHGEEAALVAEVRDRELSAEQLASVGRRTRAAVTAACGVSLRLTVLVPAGTVPKTSSGKVRRSLCRDLLHRAALDELHRTDFASGPTENGLRAEGRTARDTVAGTPAAAAVAADVTAADAASADVIAETVAAVLAVPVDEVDRRRTWSELGLDSLGLAEVAAALQRRTGRTIPIGVFFDRPTVDDLANALRQDTAAAQEAAPQDAPEDKAAAESVAVVGIACRMPGGADDSDAFWNLVRRGNDLTSGLPAERRRLLGLPSDDHAFGRLGVLGGIEYFDAPLLEVSAPDANAMDPQHRLLLETAWAALEESGVDPRSLRDSRTGVFVGISSADYARVSEGGRLSRFTGVGVSPASAAGRISYHLGLRGPSLSVDTACSSSLTAVHLAVQALRRGECELAVAAGVNLVLATGPTEALTRLGVLSPSGRCRPFDESADGYVRGEGCGVAVLMPLSTARRRGMPVRALIRGSAVNHNGAGNGITAPSGSAQRAVMAEALRDAGLIPRQIDYVEAHGSATPVGDAIELDSIGAVYGADRAAGEAEGEPVRIGSVKASVGHLEAAAGIAGLIRTVLALEHAEFPALPLRHGPNRKADWAGTRLSTAAEPLPWPAAARPRTAAVSSFGFSGTNVHVVLEEAERPAPAVPSWRRVIVPVSARTEAALRESVVRLAAALAGTEPDLPAVAATLSGHRTRFPRRAAFHGATLPELLEKLDKWLTAPMPAASVIPPPPVRLTACPAPDGKRTLGFQTAASTLRSWGVPVVEDLAKAAGGTSATAARAHFLAGRDGERPVPVDLVDLEALFTTACTHYALGGDLDLAAVNGPATRRVRLPAYPFEKRRYWIDAGRRRTP</sequence>
<comment type="similarity">
    <text evidence="1">Belongs to the ATP-dependent AMP-binding enzyme family.</text>
</comment>
<dbReference type="Pfam" id="PF16197">
    <property type="entry name" value="KAsynt_C_assoc"/>
    <property type="match status" value="1"/>
</dbReference>